<protein>
    <submittedName>
        <fullName evidence="1">Uncharacterized protein</fullName>
    </submittedName>
</protein>
<gene>
    <name evidence="1" type="ORF">RRG08_017113</name>
</gene>
<sequence>MRNVLQSSLTRLRRSRLLNCTVTLLDFCYLSCQRDGCTQFTLVVGCVLRFSPLQDCVILLFLGMLVNVADFLATNSDVSLQVMSPSVRHSSSLGAGAASPGFPVPFPPSPSALKNIIVPELPRERIVLLRFVLIPTSSHSPGPSVTGHWGELVSPGLMSSFHTSQEACVSWELAAIPGPKSRVCWPHLGGFGILVY</sequence>
<comment type="caution">
    <text evidence="1">The sequence shown here is derived from an EMBL/GenBank/DDBJ whole genome shotgun (WGS) entry which is preliminary data.</text>
</comment>
<evidence type="ECO:0000313" key="2">
    <source>
        <dbReference type="Proteomes" id="UP001283361"/>
    </source>
</evidence>
<keyword evidence="2" id="KW-1185">Reference proteome</keyword>
<name>A0AAE1DJ61_9GAST</name>
<organism evidence="1 2">
    <name type="scientific">Elysia crispata</name>
    <name type="common">lettuce slug</name>
    <dbReference type="NCBI Taxonomy" id="231223"/>
    <lineage>
        <taxon>Eukaryota</taxon>
        <taxon>Metazoa</taxon>
        <taxon>Spiralia</taxon>
        <taxon>Lophotrochozoa</taxon>
        <taxon>Mollusca</taxon>
        <taxon>Gastropoda</taxon>
        <taxon>Heterobranchia</taxon>
        <taxon>Euthyneura</taxon>
        <taxon>Panpulmonata</taxon>
        <taxon>Sacoglossa</taxon>
        <taxon>Placobranchoidea</taxon>
        <taxon>Plakobranchidae</taxon>
        <taxon>Elysia</taxon>
    </lineage>
</organism>
<reference evidence="1" key="1">
    <citation type="journal article" date="2023" name="G3 (Bethesda)">
        <title>A reference genome for the long-term kleptoplast-retaining sea slug Elysia crispata morphotype clarki.</title>
        <authorList>
            <person name="Eastman K.E."/>
            <person name="Pendleton A.L."/>
            <person name="Shaikh M.A."/>
            <person name="Suttiyut T."/>
            <person name="Ogas R."/>
            <person name="Tomko P."/>
            <person name="Gavelis G."/>
            <person name="Widhalm J.R."/>
            <person name="Wisecaver J.H."/>
        </authorList>
    </citation>
    <scope>NUCLEOTIDE SEQUENCE</scope>
    <source>
        <strain evidence="1">ECLA1</strain>
    </source>
</reference>
<dbReference type="AlphaFoldDB" id="A0AAE1DJ61"/>
<proteinExistence type="predicted"/>
<evidence type="ECO:0000313" key="1">
    <source>
        <dbReference type="EMBL" id="KAK3772576.1"/>
    </source>
</evidence>
<accession>A0AAE1DJ61</accession>
<dbReference type="Proteomes" id="UP001283361">
    <property type="component" value="Unassembled WGS sequence"/>
</dbReference>
<dbReference type="EMBL" id="JAWDGP010003618">
    <property type="protein sequence ID" value="KAK3772576.1"/>
    <property type="molecule type" value="Genomic_DNA"/>
</dbReference>